<dbReference type="EMBL" id="BKCJ011158815">
    <property type="protein sequence ID" value="GFC96213.1"/>
    <property type="molecule type" value="Genomic_DNA"/>
</dbReference>
<reference evidence="1" key="1">
    <citation type="journal article" date="2019" name="Sci. Rep.">
        <title>Draft genome of Tanacetum cinerariifolium, the natural source of mosquito coil.</title>
        <authorList>
            <person name="Yamashiro T."/>
            <person name="Shiraishi A."/>
            <person name="Satake H."/>
            <person name="Nakayama K."/>
        </authorList>
    </citation>
    <scope>NUCLEOTIDE SEQUENCE</scope>
</reference>
<evidence type="ECO:0000313" key="1">
    <source>
        <dbReference type="EMBL" id="GFC96213.1"/>
    </source>
</evidence>
<accession>A0A699SGA9</accession>
<gene>
    <name evidence="1" type="ORF">Tci_868183</name>
</gene>
<dbReference type="AlphaFoldDB" id="A0A699SGA9"/>
<name>A0A699SGA9_TANCI</name>
<comment type="caution">
    <text evidence="1">The sequence shown here is derived from an EMBL/GenBank/DDBJ whole genome shotgun (WGS) entry which is preliminary data.</text>
</comment>
<proteinExistence type="predicted"/>
<protein>
    <submittedName>
        <fullName evidence="1">Uncharacterized protein</fullName>
    </submittedName>
</protein>
<sequence>MKKRPQTESEARKNMMIYLKNTAGFKMDFFKGMTYAQICPIFQARKLSEEAQEAEDLRKRLEEVDDEDDDVFIQATPLAKKVPVMDYQIVLVDNKPRFKIIKADETHQFYISFTTLLKNFDREDLKNL</sequence>
<organism evidence="1">
    <name type="scientific">Tanacetum cinerariifolium</name>
    <name type="common">Dalmatian daisy</name>
    <name type="synonym">Chrysanthemum cinerariifolium</name>
    <dbReference type="NCBI Taxonomy" id="118510"/>
    <lineage>
        <taxon>Eukaryota</taxon>
        <taxon>Viridiplantae</taxon>
        <taxon>Streptophyta</taxon>
        <taxon>Embryophyta</taxon>
        <taxon>Tracheophyta</taxon>
        <taxon>Spermatophyta</taxon>
        <taxon>Magnoliopsida</taxon>
        <taxon>eudicotyledons</taxon>
        <taxon>Gunneridae</taxon>
        <taxon>Pentapetalae</taxon>
        <taxon>asterids</taxon>
        <taxon>campanulids</taxon>
        <taxon>Asterales</taxon>
        <taxon>Asteraceae</taxon>
        <taxon>Asteroideae</taxon>
        <taxon>Anthemideae</taxon>
        <taxon>Anthemidinae</taxon>
        <taxon>Tanacetum</taxon>
    </lineage>
</organism>